<dbReference type="CDD" id="cd02440">
    <property type="entry name" value="AdoMet_MTases"/>
    <property type="match status" value="1"/>
</dbReference>
<dbReference type="Proteomes" id="UP000095281">
    <property type="component" value="Unplaced"/>
</dbReference>
<dbReference type="NCBIfam" id="TIGR00446">
    <property type="entry name" value="nop2p"/>
    <property type="match status" value="1"/>
</dbReference>
<keyword evidence="12" id="KW-1185">Reference proteome</keyword>
<accession>A0A1I8BQ36</accession>
<dbReference type="GO" id="GO:0003723">
    <property type="term" value="F:RNA binding"/>
    <property type="evidence" value="ECO:0007669"/>
    <property type="project" value="UniProtKB-UniRule"/>
</dbReference>
<organism evidence="12 13">
    <name type="scientific">Meloidogyne hapla</name>
    <name type="common">Root-knot nematode worm</name>
    <dbReference type="NCBI Taxonomy" id="6305"/>
    <lineage>
        <taxon>Eukaryota</taxon>
        <taxon>Metazoa</taxon>
        <taxon>Ecdysozoa</taxon>
        <taxon>Nematoda</taxon>
        <taxon>Chromadorea</taxon>
        <taxon>Rhabditida</taxon>
        <taxon>Tylenchina</taxon>
        <taxon>Tylenchomorpha</taxon>
        <taxon>Tylenchoidea</taxon>
        <taxon>Meloidogynidae</taxon>
        <taxon>Meloidogyninae</taxon>
        <taxon>Meloidogyne</taxon>
    </lineage>
</organism>
<keyword evidence="7 9" id="KW-0694">RNA-binding</keyword>
<keyword evidence="6 9" id="KW-0949">S-adenosyl-L-methionine</keyword>
<dbReference type="InterPro" id="IPR001678">
    <property type="entry name" value="MeTrfase_RsmB-F_NOP2_dom"/>
</dbReference>
<comment type="similarity">
    <text evidence="2 9">Belongs to the class I-like SAM-binding methyltransferase superfamily. RsmB/NOP family.</text>
</comment>
<evidence type="ECO:0000313" key="13">
    <source>
        <dbReference type="WBParaSite" id="MhA1_Contig408.frz3.gene4"/>
    </source>
</evidence>
<evidence type="ECO:0000313" key="12">
    <source>
        <dbReference type="Proteomes" id="UP000095281"/>
    </source>
</evidence>
<dbReference type="PANTHER" id="PTHR22807:SF30">
    <property type="entry name" value="28S RRNA (CYTOSINE(4447)-C(5))-METHYLTRANSFERASE-RELATED"/>
    <property type="match status" value="1"/>
</dbReference>
<evidence type="ECO:0000259" key="11">
    <source>
        <dbReference type="PROSITE" id="PS51686"/>
    </source>
</evidence>
<proteinExistence type="inferred from homology"/>
<keyword evidence="3" id="KW-0690">Ribosome biogenesis</keyword>
<feature type="region of interest" description="Disordered" evidence="10">
    <location>
        <begin position="1"/>
        <end position="24"/>
    </location>
</feature>
<dbReference type="FunFam" id="3.30.70.1170:FF:000001">
    <property type="entry name" value="Ribosomal RNA methyltransferase Nop2"/>
    <property type="match status" value="1"/>
</dbReference>
<dbReference type="Gene3D" id="3.40.50.150">
    <property type="entry name" value="Vaccinia Virus protein VP39"/>
    <property type="match status" value="1"/>
</dbReference>
<dbReference type="InterPro" id="IPR023267">
    <property type="entry name" value="RCMT"/>
</dbReference>
<dbReference type="InterPro" id="IPR011023">
    <property type="entry name" value="Nop2p"/>
</dbReference>
<dbReference type="Gene3D" id="3.30.70.1170">
    <property type="entry name" value="Sun protein, domain 3"/>
    <property type="match status" value="1"/>
</dbReference>
<evidence type="ECO:0000256" key="7">
    <source>
        <dbReference type="ARBA" id="ARBA00022884"/>
    </source>
</evidence>
<dbReference type="SUPFAM" id="SSF53335">
    <property type="entry name" value="S-adenosyl-L-methionine-dependent methyltransferases"/>
    <property type="match status" value="1"/>
</dbReference>
<dbReference type="PROSITE" id="PS51686">
    <property type="entry name" value="SAM_MT_RSMB_NOP"/>
    <property type="match status" value="1"/>
</dbReference>
<name>A0A1I8BQ36_MELHA</name>
<feature type="compositionally biased region" description="Acidic residues" evidence="10">
    <location>
        <begin position="448"/>
        <end position="472"/>
    </location>
</feature>
<dbReference type="PANTHER" id="PTHR22807">
    <property type="entry name" value="NOP2 YEAST -RELATED NOL1/NOP2/FMU SUN DOMAIN-CONTAINING"/>
    <property type="match status" value="1"/>
</dbReference>
<evidence type="ECO:0000256" key="4">
    <source>
        <dbReference type="ARBA" id="ARBA00022603"/>
    </source>
</evidence>
<evidence type="ECO:0000256" key="10">
    <source>
        <dbReference type="SAM" id="MobiDB-lite"/>
    </source>
</evidence>
<dbReference type="GO" id="GO:0005730">
    <property type="term" value="C:nucleolus"/>
    <property type="evidence" value="ECO:0007669"/>
    <property type="project" value="UniProtKB-SubCell"/>
</dbReference>
<feature type="region of interest" description="Disordered" evidence="10">
    <location>
        <begin position="418"/>
        <end position="478"/>
    </location>
</feature>
<feature type="binding site" evidence="9">
    <location>
        <position position="286"/>
    </location>
    <ligand>
        <name>S-adenosyl-L-methionine</name>
        <dbReference type="ChEBI" id="CHEBI:59789"/>
    </ligand>
</feature>
<dbReference type="OMA" id="EPEENEF"/>
<dbReference type="Pfam" id="PF22458">
    <property type="entry name" value="RsmF-B_ferredox"/>
    <property type="match status" value="1"/>
</dbReference>
<reference evidence="13" key="1">
    <citation type="submission" date="2016-11" db="UniProtKB">
        <authorList>
            <consortium name="WormBaseParasite"/>
        </authorList>
    </citation>
    <scope>IDENTIFICATION</scope>
</reference>
<dbReference type="PRINTS" id="PR02012">
    <property type="entry name" value="RCMTNOP2"/>
</dbReference>
<comment type="subcellular location">
    <subcellularLocation>
        <location evidence="1">Nucleus</location>
        <location evidence="1">Nucleolus</location>
    </subcellularLocation>
</comment>
<feature type="active site" description="Nucleophile" evidence="9">
    <location>
        <position position="344"/>
    </location>
</feature>
<evidence type="ECO:0000256" key="3">
    <source>
        <dbReference type="ARBA" id="ARBA00022517"/>
    </source>
</evidence>
<dbReference type="GO" id="GO:0000470">
    <property type="term" value="P:maturation of LSU-rRNA"/>
    <property type="evidence" value="ECO:0007669"/>
    <property type="project" value="TreeGrafter"/>
</dbReference>
<dbReference type="Pfam" id="PF01189">
    <property type="entry name" value="Methyltr_RsmB-F"/>
    <property type="match status" value="1"/>
</dbReference>
<dbReference type="PROSITE" id="PS01153">
    <property type="entry name" value="NOL1_NOP2_SUN"/>
    <property type="match status" value="1"/>
</dbReference>
<feature type="binding site" evidence="9">
    <location>
        <begin position="217"/>
        <end position="223"/>
    </location>
    <ligand>
        <name>S-adenosyl-L-methionine</name>
        <dbReference type="ChEBI" id="CHEBI:59789"/>
    </ligand>
</feature>
<keyword evidence="4 9" id="KW-0489">Methyltransferase</keyword>
<dbReference type="InterPro" id="IPR054728">
    <property type="entry name" value="RsmB-like_ferredoxin"/>
</dbReference>
<dbReference type="PRINTS" id="PR02008">
    <property type="entry name" value="RCMTFAMILY"/>
</dbReference>
<feature type="compositionally biased region" description="Basic and acidic residues" evidence="10">
    <location>
        <begin position="418"/>
        <end position="432"/>
    </location>
</feature>
<dbReference type="InterPro" id="IPR023273">
    <property type="entry name" value="RCMT_NOP2"/>
</dbReference>
<dbReference type="InterPro" id="IPR018314">
    <property type="entry name" value="RsmB/NOL1/NOP2-like_CS"/>
</dbReference>
<keyword evidence="5 9" id="KW-0808">Transferase</keyword>
<dbReference type="WBParaSite" id="MhA1_Contig408.frz3.gene4">
    <property type="protein sequence ID" value="MhA1_Contig408.frz3.gene4"/>
    <property type="gene ID" value="MhA1_Contig408.frz3.gene4"/>
</dbReference>
<dbReference type="AlphaFoldDB" id="A0A1I8BQ36"/>
<evidence type="ECO:0000256" key="1">
    <source>
        <dbReference type="ARBA" id="ARBA00004604"/>
    </source>
</evidence>
<protein>
    <submittedName>
        <fullName evidence="13">SAM_MT_RSMB_NOP domain-containing protein</fullName>
    </submittedName>
</protein>
<dbReference type="GO" id="GO:0070475">
    <property type="term" value="P:rRNA base methylation"/>
    <property type="evidence" value="ECO:0007669"/>
    <property type="project" value="TreeGrafter"/>
</dbReference>
<feature type="domain" description="SAM-dependent MTase RsmB/NOP-type" evidence="11">
    <location>
        <begin position="125"/>
        <end position="414"/>
    </location>
</feature>
<evidence type="ECO:0000256" key="6">
    <source>
        <dbReference type="ARBA" id="ARBA00022691"/>
    </source>
</evidence>
<keyword evidence="8" id="KW-0539">Nucleus</keyword>
<dbReference type="GO" id="GO:0009383">
    <property type="term" value="F:rRNA (cytosine-C5-)-methyltransferase activity"/>
    <property type="evidence" value="ECO:0007669"/>
    <property type="project" value="TreeGrafter"/>
</dbReference>
<evidence type="ECO:0000256" key="9">
    <source>
        <dbReference type="PROSITE-ProRule" id="PRU01023"/>
    </source>
</evidence>
<feature type="binding site" evidence="9">
    <location>
        <position position="268"/>
    </location>
    <ligand>
        <name>S-adenosyl-L-methionine</name>
        <dbReference type="ChEBI" id="CHEBI:59789"/>
    </ligand>
</feature>
<sequence>MVEIEMLSKKPKKNKRKFEDEEEDLSLNVKTSKKQSLSESDSLLPTLTDEINGVGQIRDLNTLKERLQDVIQILGDFKKRAESGRKRKDYLQMFLKDLCAYYNYNEFLMEKFMHLFPNGTELIEFLDANEHQRPVTIRSNPLKTRRGELAKSLIARGMNVDPAAKWTKVGLIVYDSQVPVGATPEYLAGHYILQGLSSFLPVMALAPQPNERILDMCAAPGGKTTHIASLMKNTGVLFANDSNPSRIHGIVGNVHRMGVNNCVVSNLDGTEFAKIQTHSFDRVLLDAPCSGTGVIWKDERVKTTKDYENIKERLTLQKRLLLAAIDSVNAHSGKNGGYIVYSTCSVLVEENEAVIQYALSKRHVKIVPMGLDVGVPGFTKFREYRFHPSMENTRRYYPHIHNIDGFFVAKLRKVSNEVKKKNENQKDEEINKMKNKRQNKRERREKTEQEDEEQEDMEQDDNEGDVEEEGDGEDPHSD</sequence>
<evidence type="ECO:0000256" key="5">
    <source>
        <dbReference type="ARBA" id="ARBA00022679"/>
    </source>
</evidence>
<dbReference type="InterPro" id="IPR029063">
    <property type="entry name" value="SAM-dependent_MTases_sf"/>
</dbReference>
<evidence type="ECO:0000256" key="8">
    <source>
        <dbReference type="ARBA" id="ARBA00023242"/>
    </source>
</evidence>
<dbReference type="InterPro" id="IPR049560">
    <property type="entry name" value="MeTrfase_RsmB-F_NOP2_cat"/>
</dbReference>
<evidence type="ECO:0000256" key="2">
    <source>
        <dbReference type="ARBA" id="ARBA00007494"/>
    </source>
</evidence>
<feature type="binding site" evidence="9">
    <location>
        <position position="241"/>
    </location>
    <ligand>
        <name>S-adenosyl-L-methionine</name>
        <dbReference type="ChEBI" id="CHEBI:59789"/>
    </ligand>
</feature>